<organism evidence="2 5">
    <name type="scientific">Oryza sativa subsp. japonica</name>
    <name type="common">Rice</name>
    <dbReference type="NCBI Taxonomy" id="39947"/>
    <lineage>
        <taxon>Eukaryota</taxon>
        <taxon>Viridiplantae</taxon>
        <taxon>Streptophyta</taxon>
        <taxon>Embryophyta</taxon>
        <taxon>Tracheophyta</taxon>
        <taxon>Spermatophyta</taxon>
        <taxon>Magnoliopsida</taxon>
        <taxon>Liliopsida</taxon>
        <taxon>Poales</taxon>
        <taxon>Poaceae</taxon>
        <taxon>BOP clade</taxon>
        <taxon>Oryzoideae</taxon>
        <taxon>Oryzeae</taxon>
        <taxon>Oryzinae</taxon>
        <taxon>Oryza</taxon>
        <taxon>Oryza sativa</taxon>
    </lineage>
</organism>
<accession>Q6Z9B0</accession>
<evidence type="ECO:0000313" key="2">
    <source>
        <dbReference type="EMBL" id="BAD01296.1"/>
    </source>
</evidence>
<dbReference type="EMBL" id="CM000142">
    <property type="protein sequence ID" value="EEE62916.1"/>
    <property type="molecule type" value="Genomic_DNA"/>
</dbReference>
<protein>
    <submittedName>
        <fullName evidence="2">Uncharacterized protein</fullName>
    </submittedName>
</protein>
<reference evidence="2" key="1">
    <citation type="submission" date="2002-01" db="EMBL/GenBank/DDBJ databases">
        <title>Oryza sativa nipponbare(GA3) genomic DNA, chromosome 8, BAC clone:OJ1449_H02.</title>
        <authorList>
            <person name="Sasaki T."/>
            <person name="Matsumoto T."/>
            <person name="Yamamoto K."/>
        </authorList>
    </citation>
    <scope>NUCLEOTIDE SEQUENCE</scope>
</reference>
<reference evidence="4" key="4">
    <citation type="journal article" date="2005" name="PLoS Biol.">
        <title>The genomes of Oryza sativa: a history of duplications.</title>
        <authorList>
            <person name="Yu J."/>
            <person name="Wang J."/>
            <person name="Lin W."/>
            <person name="Li S."/>
            <person name="Li H."/>
            <person name="Zhou J."/>
            <person name="Ni P."/>
            <person name="Dong W."/>
            <person name="Hu S."/>
            <person name="Zeng C."/>
            <person name="Zhang J."/>
            <person name="Zhang Y."/>
            <person name="Li R."/>
            <person name="Xu Z."/>
            <person name="Li S."/>
            <person name="Li X."/>
            <person name="Zheng H."/>
            <person name="Cong L."/>
            <person name="Lin L."/>
            <person name="Yin J."/>
            <person name="Geng J."/>
            <person name="Li G."/>
            <person name="Shi J."/>
            <person name="Liu J."/>
            <person name="Lv H."/>
            <person name="Li J."/>
            <person name="Wang J."/>
            <person name="Deng Y."/>
            <person name="Ran L."/>
            <person name="Shi X."/>
            <person name="Wang X."/>
            <person name="Wu Q."/>
            <person name="Li C."/>
            <person name="Ren X."/>
            <person name="Wang J."/>
            <person name="Wang X."/>
            <person name="Li D."/>
            <person name="Liu D."/>
            <person name="Zhang X."/>
            <person name="Ji Z."/>
            <person name="Zhao W."/>
            <person name="Sun Y."/>
            <person name="Zhang Z."/>
            <person name="Bao J."/>
            <person name="Han Y."/>
            <person name="Dong L."/>
            <person name="Ji J."/>
            <person name="Chen P."/>
            <person name="Wu S."/>
            <person name="Liu J."/>
            <person name="Xiao Y."/>
            <person name="Bu D."/>
            <person name="Tan J."/>
            <person name="Yang L."/>
            <person name="Ye C."/>
            <person name="Zhang J."/>
            <person name="Xu J."/>
            <person name="Zhou Y."/>
            <person name="Yu Y."/>
            <person name="Zhang B."/>
            <person name="Zhuang S."/>
            <person name="Wei H."/>
            <person name="Liu B."/>
            <person name="Lei M."/>
            <person name="Yu H."/>
            <person name="Li Y."/>
            <person name="Xu H."/>
            <person name="Wei S."/>
            <person name="He X."/>
            <person name="Fang L."/>
            <person name="Zhang Z."/>
            <person name="Zhang Y."/>
            <person name="Huang X."/>
            <person name="Su Z."/>
            <person name="Tong W."/>
            <person name="Li J."/>
            <person name="Tong Z."/>
            <person name="Li S."/>
            <person name="Ye J."/>
            <person name="Wang L."/>
            <person name="Fang L."/>
            <person name="Lei T."/>
            <person name="Chen C."/>
            <person name="Chen H."/>
            <person name="Xu Z."/>
            <person name="Li H."/>
            <person name="Huang H."/>
            <person name="Zhang F."/>
            <person name="Xu H."/>
            <person name="Li N."/>
            <person name="Zhao C."/>
            <person name="Li S."/>
            <person name="Dong L."/>
            <person name="Huang Y."/>
            <person name="Li L."/>
            <person name="Xi Y."/>
            <person name="Qi Q."/>
            <person name="Li W."/>
            <person name="Zhang B."/>
            <person name="Hu W."/>
            <person name="Zhang Y."/>
            <person name="Tian X."/>
            <person name="Jiao Y."/>
            <person name="Liang X."/>
            <person name="Jin J."/>
            <person name="Gao L."/>
            <person name="Zheng W."/>
            <person name="Hao B."/>
            <person name="Liu S."/>
            <person name="Wang W."/>
            <person name="Yuan L."/>
            <person name="Cao M."/>
            <person name="McDermott J."/>
            <person name="Samudrala R."/>
            <person name="Wang J."/>
            <person name="Wong G.K."/>
            <person name="Yang H."/>
        </authorList>
    </citation>
    <scope>NUCLEOTIDE SEQUENCE [LARGE SCALE GENOMIC DNA]</scope>
</reference>
<dbReference type="EMBL" id="AP004705">
    <property type="protein sequence ID" value="BAD05464.1"/>
    <property type="molecule type" value="Genomic_DNA"/>
</dbReference>
<reference evidence="3" key="2">
    <citation type="submission" date="2002-01" db="EMBL/GenBank/DDBJ databases">
        <title>Oryza sativa nipponbare(GA3) genomic DNA, chromosome 8, PAC clone:P0682A06.</title>
        <authorList>
            <person name="Sasaki T."/>
            <person name="Matsumoto T."/>
            <person name="Yamamoto K."/>
        </authorList>
    </citation>
    <scope>NUCLEOTIDE SEQUENCE</scope>
</reference>
<reference evidence="4" key="6">
    <citation type="submission" date="2008-12" db="EMBL/GenBank/DDBJ databases">
        <title>Improved gene annotation of the rice (Oryza sativa) genomes.</title>
        <authorList>
            <person name="Wang J."/>
            <person name="Li R."/>
            <person name="Fan W."/>
            <person name="Huang Q."/>
            <person name="Zhang J."/>
            <person name="Zhou Y."/>
            <person name="Hu Y."/>
            <person name="Zi S."/>
            <person name="Li J."/>
            <person name="Ni P."/>
            <person name="Zheng H."/>
            <person name="Zhang Y."/>
            <person name="Zhao M."/>
            <person name="Hao Q."/>
            <person name="McDermott J."/>
            <person name="Samudrala R."/>
            <person name="Kristiansen K."/>
            <person name="Wong G.K.-S."/>
        </authorList>
    </citation>
    <scope>NUCLEOTIDE SEQUENCE</scope>
</reference>
<dbReference type="AlphaFoldDB" id="Q6ZB03"/>
<dbReference type="EMBL" id="AP004648">
    <property type="protein sequence ID" value="BAD01296.1"/>
    <property type="molecule type" value="Genomic_DNA"/>
</dbReference>
<evidence type="ECO:0000313" key="5">
    <source>
        <dbReference type="Proteomes" id="UP000000763"/>
    </source>
</evidence>
<evidence type="ECO:0000313" key="3">
    <source>
        <dbReference type="EMBL" id="BAD05464.1"/>
    </source>
</evidence>
<gene>
    <name evidence="2" type="ORF">OJ1449_H02.35</name>
    <name evidence="4" type="ORF">OsJ_17721</name>
    <name evidence="3" type="ORF">P0682A06.7</name>
</gene>
<feature type="compositionally biased region" description="Basic and acidic residues" evidence="1">
    <location>
        <begin position="190"/>
        <end position="200"/>
    </location>
</feature>
<dbReference type="Proteomes" id="UP000000763">
    <property type="component" value="Chromosome 8"/>
</dbReference>
<feature type="compositionally biased region" description="Low complexity" evidence="1">
    <location>
        <begin position="158"/>
        <end position="178"/>
    </location>
</feature>
<reference evidence="5" key="3">
    <citation type="journal article" date="2005" name="Nature">
        <title>The map-based sequence of the rice genome.</title>
        <authorList>
            <consortium name="International rice genome sequencing project (IRGSP)"/>
            <person name="Matsumoto T."/>
            <person name="Wu J."/>
            <person name="Kanamori H."/>
            <person name="Katayose Y."/>
            <person name="Fujisawa M."/>
            <person name="Namiki N."/>
            <person name="Mizuno H."/>
            <person name="Yamamoto K."/>
            <person name="Antonio B.A."/>
            <person name="Baba T."/>
            <person name="Sakata K."/>
            <person name="Nagamura Y."/>
            <person name="Aoki H."/>
            <person name="Arikawa K."/>
            <person name="Arita K."/>
            <person name="Bito T."/>
            <person name="Chiden Y."/>
            <person name="Fujitsuka N."/>
            <person name="Fukunaka R."/>
            <person name="Hamada M."/>
            <person name="Harada C."/>
            <person name="Hayashi A."/>
            <person name="Hijishita S."/>
            <person name="Honda M."/>
            <person name="Hosokawa S."/>
            <person name="Ichikawa Y."/>
            <person name="Idonuma A."/>
            <person name="Iijima M."/>
            <person name="Ikeda M."/>
            <person name="Ikeno M."/>
            <person name="Ito K."/>
            <person name="Ito S."/>
            <person name="Ito T."/>
            <person name="Ito Y."/>
            <person name="Ito Y."/>
            <person name="Iwabuchi A."/>
            <person name="Kamiya K."/>
            <person name="Karasawa W."/>
            <person name="Kurita K."/>
            <person name="Katagiri S."/>
            <person name="Kikuta A."/>
            <person name="Kobayashi H."/>
            <person name="Kobayashi N."/>
            <person name="Machita K."/>
            <person name="Maehara T."/>
            <person name="Masukawa M."/>
            <person name="Mizubayashi T."/>
            <person name="Mukai Y."/>
            <person name="Nagasaki H."/>
            <person name="Nagata Y."/>
            <person name="Naito S."/>
            <person name="Nakashima M."/>
            <person name="Nakama Y."/>
            <person name="Nakamichi Y."/>
            <person name="Nakamura M."/>
            <person name="Meguro A."/>
            <person name="Negishi M."/>
            <person name="Ohta I."/>
            <person name="Ohta T."/>
            <person name="Okamoto M."/>
            <person name="Ono N."/>
            <person name="Saji S."/>
            <person name="Sakaguchi M."/>
            <person name="Sakai K."/>
            <person name="Shibata M."/>
            <person name="Shimokawa T."/>
            <person name="Song J."/>
            <person name="Takazaki Y."/>
            <person name="Terasawa K."/>
            <person name="Tsugane M."/>
            <person name="Tsuji K."/>
            <person name="Ueda S."/>
            <person name="Waki K."/>
            <person name="Yamagata H."/>
            <person name="Yamamoto M."/>
            <person name="Yamamoto S."/>
            <person name="Yamane H."/>
            <person name="Yoshiki S."/>
            <person name="Yoshihara R."/>
            <person name="Yukawa K."/>
            <person name="Zhong H."/>
            <person name="Yano M."/>
            <person name="Yuan Q."/>
            <person name="Ouyang S."/>
            <person name="Liu J."/>
            <person name="Jones K.M."/>
            <person name="Gansberger K."/>
            <person name="Moffat K."/>
            <person name="Hill J."/>
            <person name="Bera J."/>
            <person name="Fadrosh D."/>
            <person name="Jin S."/>
            <person name="Johri S."/>
            <person name="Kim M."/>
            <person name="Overton L."/>
            <person name="Reardon M."/>
            <person name="Tsitrin T."/>
            <person name="Vuong H."/>
            <person name="Weaver B."/>
            <person name="Ciecko A."/>
            <person name="Tallon L."/>
            <person name="Jackson J."/>
            <person name="Pai G."/>
            <person name="Aken S.V."/>
            <person name="Utterback T."/>
            <person name="Reidmuller S."/>
            <person name="Feldblyum T."/>
            <person name="Hsiao J."/>
            <person name="Zismann V."/>
            <person name="Iobst S."/>
            <person name="de Vazeille A.R."/>
            <person name="Buell C.R."/>
            <person name="Ying K."/>
            <person name="Li Y."/>
            <person name="Lu T."/>
            <person name="Huang Y."/>
            <person name="Zhao Q."/>
            <person name="Feng Q."/>
            <person name="Zhang L."/>
            <person name="Zhu J."/>
            <person name="Weng Q."/>
            <person name="Mu J."/>
            <person name="Lu Y."/>
            <person name="Fan D."/>
            <person name="Liu Y."/>
            <person name="Guan J."/>
            <person name="Zhang Y."/>
            <person name="Yu S."/>
            <person name="Liu X."/>
            <person name="Zhang Y."/>
            <person name="Hong G."/>
            <person name="Han B."/>
            <person name="Choisne N."/>
            <person name="Demange N."/>
            <person name="Orjeda G."/>
            <person name="Samain S."/>
            <person name="Cattolico L."/>
            <person name="Pelletier E."/>
            <person name="Couloux A."/>
            <person name="Segurens B."/>
            <person name="Wincker P."/>
            <person name="D'Hont A."/>
            <person name="Scarpelli C."/>
            <person name="Weissenbach J."/>
            <person name="Salanoubat M."/>
            <person name="Quetier F."/>
            <person name="Yu Y."/>
            <person name="Kim H.R."/>
            <person name="Rambo T."/>
            <person name="Currie J."/>
            <person name="Collura K."/>
            <person name="Luo M."/>
            <person name="Yang T."/>
            <person name="Ammiraju J.S.S."/>
            <person name="Engler F."/>
            <person name="Soderlund C."/>
            <person name="Wing R.A."/>
            <person name="Palmer L.E."/>
            <person name="de la Bastide M."/>
            <person name="Spiegel L."/>
            <person name="Nascimento L."/>
            <person name="Zutavern T."/>
            <person name="O'Shaughnessy A."/>
            <person name="Dike S."/>
            <person name="Dedhia N."/>
            <person name="Preston R."/>
            <person name="Balija V."/>
            <person name="McCombie W.R."/>
            <person name="Chow T."/>
            <person name="Chen H."/>
            <person name="Chung M."/>
            <person name="Chen C."/>
            <person name="Shaw J."/>
            <person name="Wu H."/>
            <person name="Hsiao K."/>
            <person name="Chao Y."/>
            <person name="Chu M."/>
            <person name="Cheng C."/>
            <person name="Hour A."/>
            <person name="Lee P."/>
            <person name="Lin S."/>
            <person name="Lin Y."/>
            <person name="Liou J."/>
            <person name="Liu S."/>
            <person name="Hsing Y."/>
            <person name="Raghuvanshi S."/>
            <person name="Mohanty A."/>
            <person name="Bharti A.K."/>
            <person name="Gaur A."/>
            <person name="Gupta V."/>
            <person name="Kumar D."/>
            <person name="Ravi V."/>
            <person name="Vij S."/>
            <person name="Kapur A."/>
            <person name="Khurana P."/>
            <person name="Khurana P."/>
            <person name="Khurana J.P."/>
            <person name="Tyagi A.K."/>
            <person name="Gaikwad K."/>
            <person name="Singh A."/>
            <person name="Dalal V."/>
            <person name="Srivastava S."/>
            <person name="Dixit A."/>
            <person name="Pal A.K."/>
            <person name="Ghazi I.A."/>
            <person name="Yadav M."/>
            <person name="Pandit A."/>
            <person name="Bhargava A."/>
            <person name="Sureshbabu K."/>
            <person name="Batra K."/>
            <person name="Sharma T.R."/>
            <person name="Mohapatra T."/>
            <person name="Singh N.K."/>
            <person name="Messing J."/>
            <person name="Nelson A.B."/>
            <person name="Fuks G."/>
            <person name="Kavchok S."/>
            <person name="Keizer G."/>
            <person name="Linton E."/>
            <person name="Llaca V."/>
            <person name="Song R."/>
            <person name="Tanyolac B."/>
            <person name="Young S."/>
            <person name="Ho-Il K."/>
            <person name="Hahn J.H."/>
            <person name="Sangsakoo G."/>
            <person name="Vanavichit A."/>
            <person name="de Mattos Luiz.A.T."/>
            <person name="Zimmer P.D."/>
            <person name="Malone G."/>
            <person name="Dellagostin O."/>
            <person name="de Oliveira A.C."/>
            <person name="Bevan M."/>
            <person name="Bancroft I."/>
            <person name="Minx P."/>
            <person name="Cordum H."/>
            <person name="Wilson R."/>
            <person name="Cheng Z."/>
            <person name="Jin W."/>
            <person name="Jiang J."/>
            <person name="Leong S.A."/>
            <person name="Iwama H."/>
            <person name="Gojobori T."/>
            <person name="Itoh T."/>
            <person name="Niimura Y."/>
            <person name="Fujii Y."/>
            <person name="Habara T."/>
            <person name="Sakai H."/>
            <person name="Sato Y."/>
            <person name="Wilson G."/>
            <person name="Kumar K."/>
            <person name="McCouch S."/>
            <person name="Juretic N."/>
            <person name="Hoen D."/>
            <person name="Wright S."/>
            <person name="Bruskiewich R."/>
            <person name="Bureau T."/>
            <person name="Miyao A."/>
            <person name="Hirochika H."/>
            <person name="Nishikawa T."/>
            <person name="Kadowaki K."/>
            <person name="Sugiura M."/>
            <person name="Burr B."/>
            <person name="Sasaki T."/>
        </authorList>
    </citation>
    <scope>NUCLEOTIDE SEQUENCE [LARGE SCALE GENOMIC DNA]</scope>
    <source>
        <strain evidence="5">cv. Nipponbare</strain>
    </source>
</reference>
<evidence type="ECO:0000313" key="4">
    <source>
        <dbReference type="EMBL" id="EEE62916.1"/>
    </source>
</evidence>
<dbReference type="Proteomes" id="UP000007752">
    <property type="component" value="Chromosome 5"/>
</dbReference>
<sequence length="210" mass="22396">MSSAQSQRLSAQPKLHIADLIASFGIPPNRQAPAVPRNGRGPYDCSIFNFYSRRCPPNRGHGGDLTAVSSRCGCLRGGNTTESTRVYKEVALSQNQRGGTKLIAGWIQCEPKRVAQTKLGVETRPTCSPRRPGGKGAVDLAGAEASRRKAAAVADAAETTADGCGSSRSRDGASAAGCLPPDVGKRRHRGGEGRQDGKRDRAFHIRWAMW</sequence>
<reference evidence="5" key="5">
    <citation type="journal article" date="2008" name="Nucleic Acids Res.">
        <title>The rice annotation project database (RAP-DB): 2008 update.</title>
        <authorList>
            <consortium name="The rice annotation project (RAP)"/>
        </authorList>
    </citation>
    <scope>GENOME REANNOTATION</scope>
    <source>
        <strain evidence="5">cv. Nipponbare</strain>
    </source>
</reference>
<proteinExistence type="predicted"/>
<evidence type="ECO:0000256" key="1">
    <source>
        <dbReference type="SAM" id="MobiDB-lite"/>
    </source>
</evidence>
<accession>Q6ZB03</accession>
<name>Q6ZB03_ORYSJ</name>
<feature type="region of interest" description="Disordered" evidence="1">
    <location>
        <begin position="158"/>
        <end position="200"/>
    </location>
</feature>